<evidence type="ECO:0000313" key="1">
    <source>
        <dbReference type="EMBL" id="KAH9511385.1"/>
    </source>
</evidence>
<gene>
    <name evidence="1" type="ORF">DERF_009852</name>
</gene>
<name>A0A922HUR4_DERFA</name>
<evidence type="ECO:0000313" key="2">
    <source>
        <dbReference type="Proteomes" id="UP000790347"/>
    </source>
</evidence>
<reference evidence="1" key="2">
    <citation type="journal article" date="2022" name="Res Sq">
        <title>Comparative Genomics Reveals Insights into the Divergent Evolution of Astigmatic Mites and Household Pest Adaptations.</title>
        <authorList>
            <person name="Xiong Q."/>
            <person name="Wan A.T.-Y."/>
            <person name="Liu X.-Y."/>
            <person name="Fung C.S.-H."/>
            <person name="Xiao X."/>
            <person name="Malainual N."/>
            <person name="Hou J."/>
            <person name="Wang L."/>
            <person name="Wang M."/>
            <person name="Yang K."/>
            <person name="Cui Y."/>
            <person name="Leung E."/>
            <person name="Nong W."/>
            <person name="Shin S.-K."/>
            <person name="Au S."/>
            <person name="Jeong K.Y."/>
            <person name="Chew F.T."/>
            <person name="Hui J."/>
            <person name="Leung T.F."/>
            <person name="Tungtrongchitr A."/>
            <person name="Zhong N."/>
            <person name="Liu Z."/>
            <person name="Tsui S."/>
        </authorList>
    </citation>
    <scope>NUCLEOTIDE SEQUENCE</scope>
    <source>
        <strain evidence="1">Derf</strain>
        <tissue evidence="1">Whole organism</tissue>
    </source>
</reference>
<sequence>HRGTLTQHWIHLHHQWKLRGSDSDHQAQQQQVALSLDATAIGHNNTCTHIHKHWTKRLKVMMRRNAGWYLLTRMQVRNRLARSFAHRFDFRSTPPSD</sequence>
<accession>A0A922HUR4</accession>
<organism evidence="1 2">
    <name type="scientific">Dermatophagoides farinae</name>
    <name type="common">American house dust mite</name>
    <dbReference type="NCBI Taxonomy" id="6954"/>
    <lineage>
        <taxon>Eukaryota</taxon>
        <taxon>Metazoa</taxon>
        <taxon>Ecdysozoa</taxon>
        <taxon>Arthropoda</taxon>
        <taxon>Chelicerata</taxon>
        <taxon>Arachnida</taxon>
        <taxon>Acari</taxon>
        <taxon>Acariformes</taxon>
        <taxon>Sarcoptiformes</taxon>
        <taxon>Astigmata</taxon>
        <taxon>Psoroptidia</taxon>
        <taxon>Analgoidea</taxon>
        <taxon>Pyroglyphidae</taxon>
        <taxon>Dermatophagoidinae</taxon>
        <taxon>Dermatophagoides</taxon>
    </lineage>
</organism>
<protein>
    <submittedName>
        <fullName evidence="1">Uncharacterized protein</fullName>
    </submittedName>
</protein>
<reference evidence="1" key="1">
    <citation type="submission" date="2013-05" db="EMBL/GenBank/DDBJ databases">
        <authorList>
            <person name="Yim A.K.Y."/>
            <person name="Chan T.F."/>
            <person name="Ji K.M."/>
            <person name="Liu X.Y."/>
            <person name="Zhou J.W."/>
            <person name="Li R.Q."/>
            <person name="Yang K.Y."/>
            <person name="Li J."/>
            <person name="Li M."/>
            <person name="Law P.T.W."/>
            <person name="Wu Y.L."/>
            <person name="Cai Z.L."/>
            <person name="Qin H."/>
            <person name="Bao Y."/>
            <person name="Leung R.K.K."/>
            <person name="Ng P.K.S."/>
            <person name="Zou J."/>
            <person name="Zhong X.J."/>
            <person name="Ran P.X."/>
            <person name="Zhong N.S."/>
            <person name="Liu Z.G."/>
            <person name="Tsui S.K.W."/>
        </authorList>
    </citation>
    <scope>NUCLEOTIDE SEQUENCE</scope>
    <source>
        <strain evidence="1">Derf</strain>
        <tissue evidence="1">Whole organism</tissue>
    </source>
</reference>
<dbReference type="Proteomes" id="UP000790347">
    <property type="component" value="Unassembled WGS sequence"/>
</dbReference>
<comment type="caution">
    <text evidence="1">The sequence shown here is derived from an EMBL/GenBank/DDBJ whole genome shotgun (WGS) entry which is preliminary data.</text>
</comment>
<feature type="non-terminal residue" evidence="1">
    <location>
        <position position="1"/>
    </location>
</feature>
<dbReference type="EMBL" id="ASGP02000004">
    <property type="protein sequence ID" value="KAH9511385.1"/>
    <property type="molecule type" value="Genomic_DNA"/>
</dbReference>
<proteinExistence type="predicted"/>
<feature type="non-terminal residue" evidence="1">
    <location>
        <position position="97"/>
    </location>
</feature>
<dbReference type="AlphaFoldDB" id="A0A922HUR4"/>
<keyword evidence="2" id="KW-1185">Reference proteome</keyword>